<evidence type="ECO:0000256" key="1">
    <source>
        <dbReference type="ARBA" id="ARBA00000642"/>
    </source>
</evidence>
<dbReference type="GO" id="GO:0009986">
    <property type="term" value="C:cell surface"/>
    <property type="evidence" value="ECO:0007669"/>
    <property type="project" value="UniProtKB-ARBA"/>
</dbReference>
<dbReference type="GO" id="GO:0006096">
    <property type="term" value="P:glycolytic process"/>
    <property type="evidence" value="ECO:0007669"/>
    <property type="project" value="UniProtKB-UniRule"/>
</dbReference>
<dbReference type="EC" id="2.7.2.3" evidence="5 13"/>
<gene>
    <name evidence="13" type="primary">pgk</name>
    <name evidence="17" type="ORF">FC23_GL000151</name>
</gene>
<feature type="binding site" evidence="13 15">
    <location>
        <begin position="359"/>
        <end position="362"/>
    </location>
    <ligand>
        <name>ATP</name>
        <dbReference type="ChEBI" id="CHEBI:30616"/>
    </ligand>
</feature>
<dbReference type="PATRIC" id="fig|1122152.4.peg.152"/>
<feature type="binding site" evidence="14">
    <location>
        <position position="119"/>
    </location>
    <ligand>
        <name>(2R)-3-phosphoglycerate</name>
        <dbReference type="ChEBI" id="CHEBI:58272"/>
    </ligand>
</feature>
<dbReference type="HAMAP" id="MF_00145">
    <property type="entry name" value="Phosphoglyc_kinase"/>
    <property type="match status" value="1"/>
</dbReference>
<dbReference type="SUPFAM" id="SSF53748">
    <property type="entry name" value="Phosphoglycerate kinase"/>
    <property type="match status" value="1"/>
</dbReference>
<feature type="binding site" evidence="13 15">
    <location>
        <position position="214"/>
    </location>
    <ligand>
        <name>ATP</name>
        <dbReference type="ChEBI" id="CHEBI:30616"/>
    </ligand>
</feature>
<evidence type="ECO:0000256" key="14">
    <source>
        <dbReference type="PIRSR" id="PIRSR000724-1"/>
    </source>
</evidence>
<comment type="caution">
    <text evidence="17">The sequence shown here is derived from an EMBL/GenBank/DDBJ whole genome shotgun (WGS) entry which is preliminary data.</text>
</comment>
<feature type="binding site" evidence="13">
    <location>
        <position position="36"/>
    </location>
    <ligand>
        <name>substrate</name>
    </ligand>
</feature>
<dbReference type="eggNOG" id="COG0126">
    <property type="taxonomic scope" value="Bacteria"/>
</dbReference>
<evidence type="ECO:0000313" key="17">
    <source>
        <dbReference type="EMBL" id="KRL63904.1"/>
    </source>
</evidence>
<evidence type="ECO:0000256" key="15">
    <source>
        <dbReference type="PIRSR" id="PIRSR000724-2"/>
    </source>
</evidence>
<evidence type="ECO:0000256" key="4">
    <source>
        <dbReference type="ARBA" id="ARBA00008982"/>
    </source>
</evidence>
<dbReference type="InterPro" id="IPR001576">
    <property type="entry name" value="Phosphoglycerate_kinase"/>
</dbReference>
<dbReference type="GO" id="GO:0004618">
    <property type="term" value="F:phosphoglycerate kinase activity"/>
    <property type="evidence" value="ECO:0007669"/>
    <property type="project" value="UniProtKB-UniRule"/>
</dbReference>
<feature type="binding site" evidence="13 15">
    <location>
        <position position="332"/>
    </location>
    <ligand>
        <name>ATP</name>
        <dbReference type="ChEBI" id="CHEBI:30616"/>
    </ligand>
</feature>
<evidence type="ECO:0000256" key="12">
    <source>
        <dbReference type="ARBA" id="ARBA00023152"/>
    </source>
</evidence>
<feature type="binding site" evidence="13">
    <location>
        <position position="159"/>
    </location>
    <ligand>
        <name>substrate</name>
    </ligand>
</feature>
<feature type="binding site" evidence="13 14">
    <location>
        <begin position="21"/>
        <end position="23"/>
    </location>
    <ligand>
        <name>substrate</name>
    </ligand>
</feature>
<dbReference type="UniPathway" id="UPA00109">
    <property type="reaction ID" value="UER00185"/>
</dbReference>
<feature type="binding site" evidence="14">
    <location>
        <position position="36"/>
    </location>
    <ligand>
        <name>(2R)-3-phosphoglycerate</name>
        <dbReference type="ChEBI" id="CHEBI:58272"/>
    </ligand>
</feature>
<comment type="similarity">
    <text evidence="4 13 16">Belongs to the phosphoglycerate kinase family.</text>
</comment>
<evidence type="ECO:0000256" key="6">
    <source>
        <dbReference type="ARBA" id="ARBA00016471"/>
    </source>
</evidence>
<keyword evidence="7 13" id="KW-0963">Cytoplasm</keyword>
<evidence type="ECO:0000256" key="16">
    <source>
        <dbReference type="RuleBase" id="RU000532"/>
    </source>
</evidence>
<dbReference type="InterPro" id="IPR036043">
    <property type="entry name" value="Phosphoglycerate_kinase_sf"/>
</dbReference>
<dbReference type="RefSeq" id="WP_027824724.1">
    <property type="nucleotide sequence ID" value="NZ_AUEI01000004.1"/>
</dbReference>
<dbReference type="Gene3D" id="3.40.50.1260">
    <property type="entry name" value="Phosphoglycerate kinase, N-terminal domain"/>
    <property type="match status" value="2"/>
</dbReference>
<dbReference type="STRING" id="1122152.GCA_000425905_00532"/>
<keyword evidence="8 13" id="KW-0808">Transferase</keyword>
<dbReference type="CDD" id="cd00318">
    <property type="entry name" value="Phosphoglycerate_kinase"/>
    <property type="match status" value="1"/>
</dbReference>
<dbReference type="AlphaFoldDB" id="A0A0R1S4E6"/>
<evidence type="ECO:0000256" key="10">
    <source>
        <dbReference type="ARBA" id="ARBA00022777"/>
    </source>
</evidence>
<evidence type="ECO:0000256" key="8">
    <source>
        <dbReference type="ARBA" id="ARBA00022679"/>
    </source>
</evidence>
<accession>A0A0R1S4E6</accession>
<protein>
    <recommendedName>
        <fullName evidence="6 13">Phosphoglycerate kinase</fullName>
        <ecNumber evidence="5 13">2.7.2.3</ecNumber>
    </recommendedName>
</protein>
<organism evidence="17 18">
    <name type="scientific">Lactobacillus psittaci DSM 15354</name>
    <dbReference type="NCBI Taxonomy" id="1122152"/>
    <lineage>
        <taxon>Bacteria</taxon>
        <taxon>Bacillati</taxon>
        <taxon>Bacillota</taxon>
        <taxon>Bacilli</taxon>
        <taxon>Lactobacillales</taxon>
        <taxon>Lactobacillaceae</taxon>
        <taxon>Lactobacillus</taxon>
    </lineage>
</organism>
<dbReference type="GO" id="GO:0043531">
    <property type="term" value="F:ADP binding"/>
    <property type="evidence" value="ECO:0007669"/>
    <property type="project" value="TreeGrafter"/>
</dbReference>
<evidence type="ECO:0000256" key="7">
    <source>
        <dbReference type="ARBA" id="ARBA00022490"/>
    </source>
</evidence>
<evidence type="ECO:0000256" key="11">
    <source>
        <dbReference type="ARBA" id="ARBA00022840"/>
    </source>
</evidence>
<keyword evidence="10 13" id="KW-0418">Kinase</keyword>
<dbReference type="Proteomes" id="UP000051931">
    <property type="component" value="Unassembled WGS sequence"/>
</dbReference>
<keyword evidence="12 13" id="KW-0324">Glycolysis</keyword>
<evidence type="ECO:0000256" key="9">
    <source>
        <dbReference type="ARBA" id="ARBA00022741"/>
    </source>
</evidence>
<dbReference type="GO" id="GO:0005524">
    <property type="term" value="F:ATP binding"/>
    <property type="evidence" value="ECO:0007669"/>
    <property type="project" value="UniProtKB-KW"/>
</dbReference>
<feature type="binding site" evidence="13 15">
    <location>
        <position position="301"/>
    </location>
    <ligand>
        <name>ATP</name>
        <dbReference type="ChEBI" id="CHEBI:30616"/>
    </ligand>
</feature>
<keyword evidence="11 13" id="KW-0067">ATP-binding</keyword>
<reference evidence="17 18" key="1">
    <citation type="journal article" date="2015" name="Genome Announc.">
        <title>Expanding the biotechnology potential of lactobacilli through comparative genomics of 213 strains and associated genera.</title>
        <authorList>
            <person name="Sun Z."/>
            <person name="Harris H.M."/>
            <person name="McCann A."/>
            <person name="Guo C."/>
            <person name="Argimon S."/>
            <person name="Zhang W."/>
            <person name="Yang X."/>
            <person name="Jeffery I.B."/>
            <person name="Cooney J.C."/>
            <person name="Kagawa T.F."/>
            <person name="Liu W."/>
            <person name="Song Y."/>
            <person name="Salvetti E."/>
            <person name="Wrobel A."/>
            <person name="Rasinkangas P."/>
            <person name="Parkhill J."/>
            <person name="Rea M.C."/>
            <person name="O'Sullivan O."/>
            <person name="Ritari J."/>
            <person name="Douillard F.P."/>
            <person name="Paul Ross R."/>
            <person name="Yang R."/>
            <person name="Briner A.E."/>
            <person name="Felis G.E."/>
            <person name="de Vos W.M."/>
            <person name="Barrangou R."/>
            <person name="Klaenhammer T.R."/>
            <person name="Caufield P.W."/>
            <person name="Cui Y."/>
            <person name="Zhang H."/>
            <person name="O'Toole P.W."/>
        </authorList>
    </citation>
    <scope>NUCLEOTIDE SEQUENCE [LARGE SCALE GENOMIC DNA]</scope>
    <source>
        <strain evidence="17 18">DSM 15354</strain>
    </source>
</reference>
<dbReference type="EMBL" id="AZFB01000001">
    <property type="protein sequence ID" value="KRL63904.1"/>
    <property type="molecule type" value="Genomic_DNA"/>
</dbReference>
<sequence>MAKLIISDLDVKGKKVLVRVDFNVPIKDGVIGDDNRIVAALPTIKYIIDNGGKAILLSHLGRIKSDADKKELSLAPVAKRLGELLEKDVEFVPSNEGKEVEDAIAKMNDGDVLVMENTRFQDIDNDFGKRESKNDPKLGEYWASLGDLYVNDAFGTAHRSHASNVGIATAMKAEGKKVAAGFLMEKEIKFLGNAIANPVHPFVTILGGAKVSDKISVITNLIPKSDHILIGGGMAYTFLAAQGHKIGKSLFEEDKVELAKELLEKADGKIVLPVDNIAATEFSNDASREVVGDDIPDNEMGLDIGPKTVELFRKTLQGAKTVVWNGPMGCFEMPNFAEGTLEVGRAMADLPDATTIIGGGDSTAAAKQLGIAPKITHISTGGGASLEYLEGKTLPGIACISDK</sequence>
<dbReference type="GO" id="GO:0006094">
    <property type="term" value="P:gluconeogenesis"/>
    <property type="evidence" value="ECO:0007669"/>
    <property type="project" value="TreeGrafter"/>
</dbReference>
<proteinExistence type="inferred from homology"/>
<feature type="binding site" evidence="13 14">
    <location>
        <begin position="59"/>
        <end position="62"/>
    </location>
    <ligand>
        <name>substrate</name>
    </ligand>
</feature>
<feature type="binding site" evidence="13">
    <location>
        <position position="119"/>
    </location>
    <ligand>
        <name>substrate</name>
    </ligand>
</feature>
<comment type="catalytic activity">
    <reaction evidence="1 13 16">
        <text>(2R)-3-phosphoglycerate + ATP = (2R)-3-phospho-glyceroyl phosphate + ADP</text>
        <dbReference type="Rhea" id="RHEA:14801"/>
        <dbReference type="ChEBI" id="CHEBI:30616"/>
        <dbReference type="ChEBI" id="CHEBI:57604"/>
        <dbReference type="ChEBI" id="CHEBI:58272"/>
        <dbReference type="ChEBI" id="CHEBI:456216"/>
        <dbReference type="EC" id="2.7.2.3"/>
    </reaction>
</comment>
<dbReference type="PANTHER" id="PTHR11406:SF23">
    <property type="entry name" value="PHOSPHOGLYCERATE KINASE 1, CHLOROPLASTIC-RELATED"/>
    <property type="match status" value="1"/>
</dbReference>
<dbReference type="PRINTS" id="PR00477">
    <property type="entry name" value="PHGLYCKINASE"/>
</dbReference>
<keyword evidence="18" id="KW-1185">Reference proteome</keyword>
<name>A0A0R1S4E6_9LACO</name>
<evidence type="ECO:0000256" key="3">
    <source>
        <dbReference type="ARBA" id="ARBA00004838"/>
    </source>
</evidence>
<dbReference type="FunFam" id="3.40.50.1260:FF:000008">
    <property type="entry name" value="Phosphoglycerate kinase"/>
    <property type="match status" value="1"/>
</dbReference>
<dbReference type="PROSITE" id="PS00111">
    <property type="entry name" value="PGLYCERATE_KINASE"/>
    <property type="match status" value="1"/>
</dbReference>
<evidence type="ECO:0000256" key="13">
    <source>
        <dbReference type="HAMAP-Rule" id="MF_00145"/>
    </source>
</evidence>
<evidence type="ECO:0000256" key="2">
    <source>
        <dbReference type="ARBA" id="ARBA00004496"/>
    </source>
</evidence>
<comment type="pathway">
    <text evidence="3 13">Carbohydrate degradation; glycolysis; pyruvate from D-glyceraldehyde 3-phosphate: step 2/5.</text>
</comment>
<comment type="subunit">
    <text evidence="13">Monomer.</text>
</comment>
<comment type="subcellular location">
    <subcellularLocation>
        <location evidence="2 13">Cytoplasm</location>
    </subcellularLocation>
</comment>
<feature type="binding site" evidence="14">
    <location>
        <position position="159"/>
    </location>
    <ligand>
        <name>(2R)-3-phosphoglycerate</name>
        <dbReference type="ChEBI" id="CHEBI:58272"/>
    </ligand>
</feature>
<dbReference type="PANTHER" id="PTHR11406">
    <property type="entry name" value="PHOSPHOGLYCERATE KINASE"/>
    <property type="match status" value="1"/>
</dbReference>
<keyword evidence="9 13" id="KW-0547">Nucleotide-binding</keyword>
<dbReference type="OrthoDB" id="9808460at2"/>
<evidence type="ECO:0000256" key="5">
    <source>
        <dbReference type="ARBA" id="ARBA00013061"/>
    </source>
</evidence>
<dbReference type="Pfam" id="PF00162">
    <property type="entry name" value="PGK"/>
    <property type="match status" value="1"/>
</dbReference>
<dbReference type="InterPro" id="IPR015911">
    <property type="entry name" value="Phosphoglycerate_kinase_CS"/>
</dbReference>
<dbReference type="GO" id="GO:0005829">
    <property type="term" value="C:cytosol"/>
    <property type="evidence" value="ECO:0007669"/>
    <property type="project" value="TreeGrafter"/>
</dbReference>
<dbReference type="InterPro" id="IPR015824">
    <property type="entry name" value="Phosphoglycerate_kinase_N"/>
</dbReference>
<dbReference type="FunFam" id="3.40.50.1260:FF:000001">
    <property type="entry name" value="Phosphoglycerate kinase"/>
    <property type="match status" value="1"/>
</dbReference>
<dbReference type="PIRSF" id="PIRSF000724">
    <property type="entry name" value="Pgk"/>
    <property type="match status" value="1"/>
</dbReference>
<evidence type="ECO:0000313" key="18">
    <source>
        <dbReference type="Proteomes" id="UP000051931"/>
    </source>
</evidence>